<dbReference type="Pfam" id="PF03787">
    <property type="entry name" value="RAMPs"/>
    <property type="match status" value="2"/>
</dbReference>
<proteinExistence type="predicted"/>
<dbReference type="InterPro" id="IPR007522">
    <property type="entry name" value="CRISPR-assoc_prot_TM1795"/>
</dbReference>
<gene>
    <name evidence="3" type="ORF">B7O87_10165</name>
</gene>
<keyword evidence="1" id="KW-0051">Antiviral defense</keyword>
<protein>
    <submittedName>
        <fullName evidence="3">Type III-B CRISPR module RAMP protein Cmr1</fullName>
    </submittedName>
</protein>
<comment type="caution">
    <text evidence="3">The sequence shown here is derived from an EMBL/GenBank/DDBJ whole genome shotgun (WGS) entry which is preliminary data.</text>
</comment>
<dbReference type="EMBL" id="NBYN01000051">
    <property type="protein sequence ID" value="OSO90046.1"/>
    <property type="molecule type" value="Genomic_DNA"/>
</dbReference>
<evidence type="ECO:0000256" key="1">
    <source>
        <dbReference type="ARBA" id="ARBA00023118"/>
    </source>
</evidence>
<organism evidence="3 4">
    <name type="scientific">Cylindrospermopsis raciborskii CENA303</name>
    <dbReference type="NCBI Taxonomy" id="1170769"/>
    <lineage>
        <taxon>Bacteria</taxon>
        <taxon>Bacillati</taxon>
        <taxon>Cyanobacteriota</taxon>
        <taxon>Cyanophyceae</taxon>
        <taxon>Nostocales</taxon>
        <taxon>Aphanizomenonaceae</taxon>
        <taxon>Cylindrospermopsis</taxon>
    </lineage>
</organism>
<dbReference type="InterPro" id="IPR005537">
    <property type="entry name" value="RAMP_III_fam"/>
</dbReference>
<dbReference type="AlphaFoldDB" id="A0A1X4G5X7"/>
<evidence type="ECO:0000259" key="2">
    <source>
        <dbReference type="Pfam" id="PF03787"/>
    </source>
</evidence>
<accession>A0A1X4G5X7</accession>
<feature type="domain" description="CRISPR type III-associated protein" evidence="2">
    <location>
        <begin position="188"/>
        <end position="340"/>
    </location>
</feature>
<evidence type="ECO:0000313" key="3">
    <source>
        <dbReference type="EMBL" id="OSO90046.1"/>
    </source>
</evidence>
<dbReference type="NCBIfam" id="TIGR01894">
    <property type="entry name" value="cas_TM1795_cmr1"/>
    <property type="match status" value="1"/>
</dbReference>
<reference evidence="4" key="1">
    <citation type="submission" date="2017-04" db="EMBL/GenBank/DDBJ databases">
        <authorList>
            <person name="Abreu V.A."/>
            <person name="Popin R.V."/>
            <person name="Rigonato J."/>
            <person name="Andreote A.P."/>
            <person name="Schaker P.C."/>
            <person name="Hoff-Risseti C."/>
            <person name="Alvarenga D.O."/>
            <person name="Varani A.M."/>
            <person name="Fiore M.F."/>
        </authorList>
    </citation>
    <scope>NUCLEOTIDE SEQUENCE [LARGE SCALE GENOMIC DNA]</scope>
    <source>
        <strain evidence="4">CENA303</strain>
    </source>
</reference>
<name>A0A1X4G5X7_9CYAN</name>
<dbReference type="PANTHER" id="PTHR39965:SF1">
    <property type="entry name" value="CRISPR SYSTEM CMR SUBUNIT CMR6"/>
    <property type="match status" value="1"/>
</dbReference>
<evidence type="ECO:0000313" key="4">
    <source>
        <dbReference type="Proteomes" id="UP000192997"/>
    </source>
</evidence>
<sequence length="672" mass="75588">MVFLGSTYSWRGRTIMRNQKSEADIWQDFVQTEIKSKSKLGKILESSQYGGYEKRELTIYFPDENFRKGAQGQIEAIKKKLREPYGLLCDRITVKTGSVSANVMNTSVTRGNSKSVSGTPKNHNPLQALYWVEPNLPENDASQRMSILKETVAAEQGCNQIYTKLRQRTLQLVNGEENTVSVSFNWRIRIGGTRGFRELLLPVLHPIFGIPYIPASTLKGAARAWARKNDAPARVQELLGMLNGKDAKAAKIEFLDAFPTKHCLSIDVATPQWVWKDKKVMYEPVPHPLLSLEQPQFLIGLRPTSRQNSDCQDDLKTVKSWLENALNSGIGSRVSSGYGKALGTIPITNTRKSYDFELWTQGMYGSNPPSKENNYQGTPEFRPSAVRGILRYWFRAVALRLYDVPTCQKLEEQIFGNLGKQGKISLSTKINPSTKKDPYFYDGKIYLEATEIKYLNLAEKLLFLALQLGGVGRGSRRPLHLLNGRMRGCHWQIVGKELTLDYDSEQWREFFTEIEQAFQAIEATKATIGSYIVSPGKRGARQQDVLDKNAQIWLLKSPSQIHPAKITNWQTDGSSSKVRGTALDLLYGDNRFKGQSKGQGNANVGGALETPSFVWIKSIFTDSLPYQVITIFGSDDQDRKEFAKELKNQGAILVFPEMSPSKSTTSSPIKRK</sequence>
<dbReference type="Proteomes" id="UP000192997">
    <property type="component" value="Unassembled WGS sequence"/>
</dbReference>
<dbReference type="GO" id="GO:0051607">
    <property type="term" value="P:defense response to virus"/>
    <property type="evidence" value="ECO:0007669"/>
    <property type="project" value="UniProtKB-KW"/>
</dbReference>
<dbReference type="PANTHER" id="PTHR39965">
    <property type="entry name" value="CRISPR SYSTEM CMR SUBUNIT CMR6"/>
    <property type="match status" value="1"/>
</dbReference>
<feature type="domain" description="CRISPR type III-associated protein" evidence="2">
    <location>
        <begin position="369"/>
        <end position="475"/>
    </location>
</feature>
<dbReference type="InterPro" id="IPR010172">
    <property type="entry name" value="CRISPR-assoc_prot_TM1791"/>
</dbReference>